<comment type="caution">
    <text evidence="1">The sequence shown here is derived from an EMBL/GenBank/DDBJ whole genome shotgun (WGS) entry which is preliminary data.</text>
</comment>
<dbReference type="EMBL" id="JANBUP010002317">
    <property type="protein sequence ID" value="KAJ2800883.1"/>
    <property type="molecule type" value="Genomic_DNA"/>
</dbReference>
<feature type="non-terminal residue" evidence="1">
    <location>
        <position position="689"/>
    </location>
</feature>
<accession>A0ACC1L4X9</accession>
<keyword evidence="2" id="KW-1185">Reference proteome</keyword>
<reference evidence="1" key="1">
    <citation type="submission" date="2022-07" db="EMBL/GenBank/DDBJ databases">
        <title>Phylogenomic reconstructions and comparative analyses of Kickxellomycotina fungi.</title>
        <authorList>
            <person name="Reynolds N.K."/>
            <person name="Stajich J.E."/>
            <person name="Barry K."/>
            <person name="Grigoriev I.V."/>
            <person name="Crous P."/>
            <person name="Smith M.E."/>
        </authorList>
    </citation>
    <scope>NUCLEOTIDE SEQUENCE</scope>
    <source>
        <strain evidence="1">CBS 102833</strain>
    </source>
</reference>
<sequence>MQHELAQAREYRSARRPSLVASWSEMSLENHGLSDSENSDRPYLEEPHIVVREPPVHISVRSKVPSIPLPPPPVAKRIGLDYNPLNPTQGNFATLDSEFMMMHPHSQAKYSLDTTTSTIVENQQAPPAVHRSGIHRSTNSLPVNVPFISAPPADAVLTVEPSAPPIAGRVRTFNSAGHIRMPSSESGQRVPHIRASASPPHDVRMAAIQDAHANLNRNMFSDKVLNFRDIGVSAIKAGILLHQDKAKAESVGPMPGVVFRSAELGSACEHDVKMLFSKYGIRTIIDLRSELEARASDIIMRHYPASIQPTVDQSMDKLMKLRAMQLQNTIVEVAAHSYESAARPWEKTGESRASWSHRNSLRYSKSIGDPRKDPLARELAHLYDKLPEDVAHETQNITLDEPYVPLFVPPAETVSPPQQPAVTRKASLTAGAPVGGHIGHSEAIQALGVPGVEALDLQSPGLTQSALDWGSDTLQSLRSFWDQQWVGAAGSRPVSGVPPNLSSVDVEGSKHEHSDNLELVHPDATNEAATDFVSTESSDTGVGFDSDSDSLFYRNSPHDANRVDAPYGLLPVAHAGPNSGLPYAHAISNAAAVGLSSKVDPPQSRTQELSRSRATTEPIFAWRSPMATRIDDDNDPYEDAKPLQRVALKHDVPQSRRPGPGVSKIIVQNKFTGQRSRYRCNVIGDNYRK</sequence>
<proteinExistence type="predicted"/>
<evidence type="ECO:0000313" key="2">
    <source>
        <dbReference type="Proteomes" id="UP001140096"/>
    </source>
</evidence>
<dbReference type="Proteomes" id="UP001140096">
    <property type="component" value="Unassembled WGS sequence"/>
</dbReference>
<name>A0ACC1L4X9_9FUNG</name>
<protein>
    <submittedName>
        <fullName evidence="1">Uncharacterized protein</fullName>
    </submittedName>
</protein>
<organism evidence="1 2">
    <name type="scientific">Coemansia furcata</name>
    <dbReference type="NCBI Taxonomy" id="417177"/>
    <lineage>
        <taxon>Eukaryota</taxon>
        <taxon>Fungi</taxon>
        <taxon>Fungi incertae sedis</taxon>
        <taxon>Zoopagomycota</taxon>
        <taxon>Kickxellomycotina</taxon>
        <taxon>Kickxellomycetes</taxon>
        <taxon>Kickxellales</taxon>
        <taxon>Kickxellaceae</taxon>
        <taxon>Coemansia</taxon>
    </lineage>
</organism>
<evidence type="ECO:0000313" key="1">
    <source>
        <dbReference type="EMBL" id="KAJ2800883.1"/>
    </source>
</evidence>
<gene>
    <name evidence="1" type="ORF">H4S07_005069</name>
</gene>